<evidence type="ECO:0000313" key="2">
    <source>
        <dbReference type="Proteomes" id="UP000694920"/>
    </source>
</evidence>
<feature type="region of interest" description="Disordered" evidence="1">
    <location>
        <begin position="171"/>
        <end position="236"/>
    </location>
</feature>
<protein>
    <submittedName>
        <fullName evidence="3 4">Uncharacterized protein LOC107273086 isoform X1</fullName>
    </submittedName>
</protein>
<dbReference type="GeneID" id="107273086"/>
<evidence type="ECO:0000256" key="1">
    <source>
        <dbReference type="SAM" id="MobiDB-lite"/>
    </source>
</evidence>
<dbReference type="Proteomes" id="UP000694920">
    <property type="component" value="Unplaced"/>
</dbReference>
<name>A0AAJ7CBF1_CEPCN</name>
<keyword evidence="2" id="KW-1185">Reference proteome</keyword>
<feature type="compositionally biased region" description="Basic and acidic residues" evidence="1">
    <location>
        <begin position="211"/>
        <end position="221"/>
    </location>
</feature>
<feature type="compositionally biased region" description="Low complexity" evidence="1">
    <location>
        <begin position="191"/>
        <end position="209"/>
    </location>
</feature>
<proteinExistence type="predicted"/>
<evidence type="ECO:0000313" key="3">
    <source>
        <dbReference type="RefSeq" id="XP_015606386.1"/>
    </source>
</evidence>
<dbReference type="RefSeq" id="XP_015606386.1">
    <property type="nucleotide sequence ID" value="XM_015750900.2"/>
</dbReference>
<evidence type="ECO:0000313" key="4">
    <source>
        <dbReference type="RefSeq" id="XP_015606388.1"/>
    </source>
</evidence>
<dbReference type="RefSeq" id="XP_015606388.1">
    <property type="nucleotide sequence ID" value="XM_015750902.2"/>
</dbReference>
<dbReference type="AlphaFoldDB" id="A0AAJ7CBF1"/>
<accession>A0AAJ7CBF1</accession>
<feature type="region of interest" description="Disordered" evidence="1">
    <location>
        <begin position="347"/>
        <end position="371"/>
    </location>
</feature>
<organism evidence="2 4">
    <name type="scientific">Cephus cinctus</name>
    <name type="common">Wheat stem sawfly</name>
    <dbReference type="NCBI Taxonomy" id="211228"/>
    <lineage>
        <taxon>Eukaryota</taxon>
        <taxon>Metazoa</taxon>
        <taxon>Ecdysozoa</taxon>
        <taxon>Arthropoda</taxon>
        <taxon>Hexapoda</taxon>
        <taxon>Insecta</taxon>
        <taxon>Pterygota</taxon>
        <taxon>Neoptera</taxon>
        <taxon>Endopterygota</taxon>
        <taxon>Hymenoptera</taxon>
        <taxon>Cephoidea</taxon>
        <taxon>Cephidae</taxon>
        <taxon>Cephus</taxon>
    </lineage>
</organism>
<feature type="region of interest" description="Disordered" evidence="1">
    <location>
        <begin position="418"/>
        <end position="448"/>
    </location>
</feature>
<gene>
    <name evidence="3 4" type="primary">LOC107273086</name>
</gene>
<sequence>MAVQESSVSVSNSTVSRLGETIVASIESAARLQLVQTLLKLTDRFLWIVEKSAEWSLPVQEITTETNGKTFGKMELVRPLPWIFFLPSLIILRAIRMGLNVGAFVLGYPTVQPSGMVKLIQKSRRRLRTIKSNGLRIIRQRKVTAKDRKLSEAKTSLIKSILMTLSTLSCLDSSKRTPSPPPTRIRVRNNPETTPTPEEQSTTESATSPIEHSDAKRKYSEASEDDQTSEVSQDETVWSKLEQLGIDDSLNDQDFNPAECSVTDENTSSSDPEDISLNELHDIKEDQVLAFSHGNVSTEVIKEETEVFHDFVGQQQSVDVDETSVEAKSLQVTQKERVGEEKQFLSPLQSNADGEADFYSPISSKSASPERYVISSSESDRIETKCLSSTELVNVTNTDIQSLESPIINTGLVAEEATNGHAVDKRSVGGVKGQSKGKRANHGNRKRK</sequence>
<feature type="compositionally biased region" description="Basic residues" evidence="1">
    <location>
        <begin position="435"/>
        <end position="448"/>
    </location>
</feature>
<reference evidence="3 4" key="1">
    <citation type="submission" date="2025-04" db="UniProtKB">
        <authorList>
            <consortium name="RefSeq"/>
        </authorList>
    </citation>
    <scope>IDENTIFICATION</scope>
</reference>
<feature type="region of interest" description="Disordered" evidence="1">
    <location>
        <begin position="248"/>
        <end position="274"/>
    </location>
</feature>
<dbReference type="InterPro" id="IPR032150">
    <property type="entry name" value="DUF4820"/>
</dbReference>
<dbReference type="Pfam" id="PF16091">
    <property type="entry name" value="DUF4820"/>
    <property type="match status" value="1"/>
</dbReference>
<dbReference type="KEGG" id="ccin:107273086"/>